<dbReference type="Pfam" id="PF00186">
    <property type="entry name" value="DHFR_1"/>
    <property type="match status" value="1"/>
</dbReference>
<evidence type="ECO:0000256" key="7">
    <source>
        <dbReference type="ARBA" id="ARBA00025067"/>
    </source>
</evidence>
<comment type="caution">
    <text evidence="10">The sequence shown here is derived from an EMBL/GenBank/DDBJ whole genome shotgun (WGS) entry which is preliminary data.</text>
</comment>
<protein>
    <recommendedName>
        <fullName evidence="3 8">Dihydrofolate reductase</fullName>
        <ecNumber evidence="3 8">1.5.1.3</ecNumber>
    </recommendedName>
</protein>
<dbReference type="PANTHER" id="PTHR48069">
    <property type="entry name" value="DIHYDROFOLATE REDUCTASE"/>
    <property type="match status" value="1"/>
</dbReference>
<dbReference type="GO" id="GO:0046654">
    <property type="term" value="P:tetrahydrofolate biosynthetic process"/>
    <property type="evidence" value="ECO:0007669"/>
    <property type="project" value="InterPro"/>
</dbReference>
<sequence length="164" mass="18394">MKNLSLIAAVAGNRAIGKDNDLLCHLPNDLKHFKALTVDHTIIMGRHTFESLPAGPLPRRKNVVLSSRPELLPSTVSAFSSLSEALAEERGEDELFIIGGATLYNQSIADAGRLYITEIHHDFPDADTFFPEIDLRVWKEIGREDFPADDRHAYAYSFVVYERI</sequence>
<evidence type="ECO:0000313" key="10">
    <source>
        <dbReference type="EMBL" id="HIT39686.1"/>
    </source>
</evidence>
<dbReference type="InterPro" id="IPR012259">
    <property type="entry name" value="DHFR"/>
</dbReference>
<reference evidence="10" key="1">
    <citation type="submission" date="2020-10" db="EMBL/GenBank/DDBJ databases">
        <authorList>
            <person name="Gilroy R."/>
        </authorList>
    </citation>
    <scope>NUCLEOTIDE SEQUENCE</scope>
    <source>
        <strain evidence="10">21143</strain>
    </source>
</reference>
<dbReference type="GO" id="GO:0005829">
    <property type="term" value="C:cytosol"/>
    <property type="evidence" value="ECO:0007669"/>
    <property type="project" value="TreeGrafter"/>
</dbReference>
<keyword evidence="5 8" id="KW-0521">NADP</keyword>
<dbReference type="AlphaFoldDB" id="A0A9D1KDY0"/>
<evidence type="ECO:0000313" key="11">
    <source>
        <dbReference type="Proteomes" id="UP000886722"/>
    </source>
</evidence>
<dbReference type="PROSITE" id="PS51330">
    <property type="entry name" value="DHFR_2"/>
    <property type="match status" value="1"/>
</dbReference>
<comment type="function">
    <text evidence="7 8">Key enzyme in folate metabolism. Catalyzes an essential reaction for de novo glycine and purine synthesis, and for DNA precursor synthesis.</text>
</comment>
<dbReference type="GO" id="GO:0046655">
    <property type="term" value="P:folic acid metabolic process"/>
    <property type="evidence" value="ECO:0007669"/>
    <property type="project" value="TreeGrafter"/>
</dbReference>
<dbReference type="EMBL" id="DVKT01000051">
    <property type="protein sequence ID" value="HIT39686.1"/>
    <property type="molecule type" value="Genomic_DNA"/>
</dbReference>
<evidence type="ECO:0000256" key="8">
    <source>
        <dbReference type="PIRNR" id="PIRNR000194"/>
    </source>
</evidence>
<keyword evidence="6 8" id="KW-0560">Oxidoreductase</keyword>
<evidence type="ECO:0000256" key="4">
    <source>
        <dbReference type="ARBA" id="ARBA00022563"/>
    </source>
</evidence>
<feature type="domain" description="DHFR" evidence="9">
    <location>
        <begin position="3"/>
        <end position="163"/>
    </location>
</feature>
<evidence type="ECO:0000256" key="3">
    <source>
        <dbReference type="ARBA" id="ARBA00012856"/>
    </source>
</evidence>
<evidence type="ECO:0000256" key="5">
    <source>
        <dbReference type="ARBA" id="ARBA00022857"/>
    </source>
</evidence>
<evidence type="ECO:0000256" key="6">
    <source>
        <dbReference type="ARBA" id="ARBA00023002"/>
    </source>
</evidence>
<dbReference type="CDD" id="cd00209">
    <property type="entry name" value="DHFR"/>
    <property type="match status" value="1"/>
</dbReference>
<dbReference type="PANTHER" id="PTHR48069:SF3">
    <property type="entry name" value="DIHYDROFOLATE REDUCTASE"/>
    <property type="match status" value="1"/>
</dbReference>
<dbReference type="GO" id="GO:0006730">
    <property type="term" value="P:one-carbon metabolic process"/>
    <property type="evidence" value="ECO:0007669"/>
    <property type="project" value="UniProtKB-KW"/>
</dbReference>
<dbReference type="GO" id="GO:0070401">
    <property type="term" value="F:NADP+ binding"/>
    <property type="evidence" value="ECO:0007669"/>
    <property type="project" value="UniProtKB-ARBA"/>
</dbReference>
<accession>A0A9D1KDY0</accession>
<dbReference type="Gene3D" id="3.40.430.10">
    <property type="entry name" value="Dihydrofolate Reductase, subunit A"/>
    <property type="match status" value="1"/>
</dbReference>
<evidence type="ECO:0000259" key="9">
    <source>
        <dbReference type="PROSITE" id="PS51330"/>
    </source>
</evidence>
<keyword evidence="4 8" id="KW-0554">One-carbon metabolism</keyword>
<organism evidence="10 11">
    <name type="scientific">Candidatus Caccoplasma intestinavium</name>
    <dbReference type="NCBI Taxonomy" id="2840716"/>
    <lineage>
        <taxon>Bacteria</taxon>
        <taxon>Pseudomonadati</taxon>
        <taxon>Bacteroidota</taxon>
        <taxon>Bacteroidia</taxon>
        <taxon>Bacteroidales</taxon>
        <taxon>Bacteroidaceae</taxon>
        <taxon>Bacteroidaceae incertae sedis</taxon>
        <taxon>Candidatus Caccoplasma</taxon>
    </lineage>
</organism>
<dbReference type="InterPro" id="IPR001796">
    <property type="entry name" value="DHFR_dom"/>
</dbReference>
<dbReference type="PIRSF" id="PIRSF000194">
    <property type="entry name" value="DHFR"/>
    <property type="match status" value="1"/>
</dbReference>
<dbReference type="Proteomes" id="UP000886722">
    <property type="component" value="Unassembled WGS sequence"/>
</dbReference>
<name>A0A9D1KDY0_9BACT</name>
<dbReference type="PRINTS" id="PR00070">
    <property type="entry name" value="DHFR"/>
</dbReference>
<dbReference type="EC" id="1.5.1.3" evidence="3 8"/>
<comment type="similarity">
    <text evidence="2 8">Belongs to the dihydrofolate reductase family.</text>
</comment>
<dbReference type="SUPFAM" id="SSF53597">
    <property type="entry name" value="Dihydrofolate reductase-like"/>
    <property type="match status" value="1"/>
</dbReference>
<dbReference type="InterPro" id="IPR024072">
    <property type="entry name" value="DHFR-like_dom_sf"/>
</dbReference>
<reference evidence="10" key="2">
    <citation type="journal article" date="2021" name="PeerJ">
        <title>Extensive microbial diversity within the chicken gut microbiome revealed by metagenomics and culture.</title>
        <authorList>
            <person name="Gilroy R."/>
            <person name="Ravi A."/>
            <person name="Getino M."/>
            <person name="Pursley I."/>
            <person name="Horton D.L."/>
            <person name="Alikhan N.F."/>
            <person name="Baker D."/>
            <person name="Gharbi K."/>
            <person name="Hall N."/>
            <person name="Watson M."/>
            <person name="Adriaenssens E.M."/>
            <person name="Foster-Nyarko E."/>
            <person name="Jarju S."/>
            <person name="Secka A."/>
            <person name="Antonio M."/>
            <person name="Oren A."/>
            <person name="Chaudhuri R.R."/>
            <person name="La Ragione R."/>
            <person name="Hildebrand F."/>
            <person name="Pallen M.J."/>
        </authorList>
    </citation>
    <scope>NUCLEOTIDE SEQUENCE</scope>
    <source>
        <strain evidence="10">21143</strain>
    </source>
</reference>
<dbReference type="FunFam" id="3.40.430.10:FF:000001">
    <property type="entry name" value="Dihydrofolate reductase"/>
    <property type="match status" value="1"/>
</dbReference>
<gene>
    <name evidence="10" type="ORF">IAD06_06585</name>
</gene>
<evidence type="ECO:0000256" key="1">
    <source>
        <dbReference type="ARBA" id="ARBA00004903"/>
    </source>
</evidence>
<comment type="pathway">
    <text evidence="1 8">Cofactor biosynthesis; tetrahydrofolate biosynthesis; 5,6,7,8-tetrahydrofolate from 7,8-dihydrofolate: step 1/1.</text>
</comment>
<proteinExistence type="inferred from homology"/>
<evidence type="ECO:0000256" key="2">
    <source>
        <dbReference type="ARBA" id="ARBA00009539"/>
    </source>
</evidence>
<dbReference type="GO" id="GO:0046452">
    <property type="term" value="P:dihydrofolate metabolic process"/>
    <property type="evidence" value="ECO:0007669"/>
    <property type="project" value="TreeGrafter"/>
</dbReference>
<dbReference type="GO" id="GO:0004146">
    <property type="term" value="F:dihydrofolate reductase activity"/>
    <property type="evidence" value="ECO:0007669"/>
    <property type="project" value="UniProtKB-EC"/>
</dbReference>
<comment type="catalytic activity">
    <reaction evidence="8">
        <text>(6S)-5,6,7,8-tetrahydrofolate + NADP(+) = 7,8-dihydrofolate + NADPH + H(+)</text>
        <dbReference type="Rhea" id="RHEA:15009"/>
        <dbReference type="ChEBI" id="CHEBI:15378"/>
        <dbReference type="ChEBI" id="CHEBI:57451"/>
        <dbReference type="ChEBI" id="CHEBI:57453"/>
        <dbReference type="ChEBI" id="CHEBI:57783"/>
        <dbReference type="ChEBI" id="CHEBI:58349"/>
        <dbReference type="EC" id="1.5.1.3"/>
    </reaction>
</comment>